<feature type="signal peptide" evidence="8">
    <location>
        <begin position="1"/>
        <end position="36"/>
    </location>
</feature>
<evidence type="ECO:0000256" key="5">
    <source>
        <dbReference type="ARBA" id="ARBA00022729"/>
    </source>
</evidence>
<keyword evidence="5 8" id="KW-0732">Signal</keyword>
<evidence type="ECO:0000256" key="7">
    <source>
        <dbReference type="SAM" id="MobiDB-lite"/>
    </source>
</evidence>
<sequence length="351" mass="37327">MSRKWVTGMCGDARAVARRALAALAGGLLWAAAACAAPAPGAVAAPDSAPLRVVASFSVLGDMVQQIGGDHIALTTIVGPNGDVHDFEPSPKDSKALAHAQLLLVNGLGFETWMPRLVQASGFKGLEVVASRGITPRHLSAGEQALERAEERRGGHEHERGREERRQPGAAPTDIDPHAWQSLSNGLVYVQNITAGLIKADPAHAADYQSHADMYIAQIKALDAKLKQALAAIPEARRKVVTSHDAFGYFGLAYGVQFISATGISNEAEPSAKEMARLIDQIKKEHVSAVFLENITNPKLIRQISRETGAKIGGELYSDALAAPDQPAGTYLGMFEWNAGKLIYALGPAQH</sequence>
<evidence type="ECO:0000256" key="1">
    <source>
        <dbReference type="ARBA" id="ARBA00004196"/>
    </source>
</evidence>
<dbReference type="PRINTS" id="PR00690">
    <property type="entry name" value="ADHESNFAMILY"/>
</dbReference>
<dbReference type="RefSeq" id="WP_246600589.1">
    <property type="nucleotide sequence ID" value="NZ_JAHTBN010000004.1"/>
</dbReference>
<evidence type="ECO:0000256" key="3">
    <source>
        <dbReference type="ARBA" id="ARBA00022448"/>
    </source>
</evidence>
<evidence type="ECO:0000313" key="9">
    <source>
        <dbReference type="EMBL" id="MFC4201985.1"/>
    </source>
</evidence>
<dbReference type="Proteomes" id="UP001595848">
    <property type="component" value="Unassembled WGS sequence"/>
</dbReference>
<dbReference type="PROSITE" id="PS51257">
    <property type="entry name" value="PROKAR_LIPOPROTEIN"/>
    <property type="match status" value="1"/>
</dbReference>
<organism evidence="9 10">
    <name type="scientific">Candidimonas humi</name>
    <dbReference type="NCBI Taxonomy" id="683355"/>
    <lineage>
        <taxon>Bacteria</taxon>
        <taxon>Pseudomonadati</taxon>
        <taxon>Pseudomonadota</taxon>
        <taxon>Betaproteobacteria</taxon>
        <taxon>Burkholderiales</taxon>
        <taxon>Alcaligenaceae</taxon>
        <taxon>Candidimonas</taxon>
    </lineage>
</organism>
<dbReference type="InterPro" id="IPR006129">
    <property type="entry name" value="AdhesinB"/>
</dbReference>
<dbReference type="PANTHER" id="PTHR42953">
    <property type="entry name" value="HIGH-AFFINITY ZINC UPTAKE SYSTEM PROTEIN ZNUA-RELATED"/>
    <property type="match status" value="1"/>
</dbReference>
<feature type="region of interest" description="Disordered" evidence="7">
    <location>
        <begin position="139"/>
        <end position="177"/>
    </location>
</feature>
<dbReference type="PANTHER" id="PTHR42953:SF1">
    <property type="entry name" value="METAL-BINDING PROTEIN HI_0362-RELATED"/>
    <property type="match status" value="1"/>
</dbReference>
<feature type="chain" id="PRO_5047381613" evidence="8">
    <location>
        <begin position="37"/>
        <end position="351"/>
    </location>
</feature>
<dbReference type="CDD" id="cd01137">
    <property type="entry name" value="PsaA"/>
    <property type="match status" value="1"/>
</dbReference>
<evidence type="ECO:0000256" key="2">
    <source>
        <dbReference type="ARBA" id="ARBA00011028"/>
    </source>
</evidence>
<comment type="similarity">
    <text evidence="2 6">Belongs to the bacterial solute-binding protein 9 family.</text>
</comment>
<gene>
    <name evidence="9" type="ORF">ACFOY1_13580</name>
</gene>
<accession>A0ABV8P1F6</accession>
<name>A0ABV8P1F6_9BURK</name>
<evidence type="ECO:0000256" key="4">
    <source>
        <dbReference type="ARBA" id="ARBA00022723"/>
    </source>
</evidence>
<feature type="compositionally biased region" description="Basic and acidic residues" evidence="7">
    <location>
        <begin position="145"/>
        <end position="167"/>
    </location>
</feature>
<dbReference type="InterPro" id="IPR050492">
    <property type="entry name" value="Bact_metal-bind_prot9"/>
</dbReference>
<evidence type="ECO:0000256" key="8">
    <source>
        <dbReference type="SAM" id="SignalP"/>
    </source>
</evidence>
<dbReference type="EMBL" id="JBHSBV010000004">
    <property type="protein sequence ID" value="MFC4201985.1"/>
    <property type="molecule type" value="Genomic_DNA"/>
</dbReference>
<evidence type="ECO:0000256" key="6">
    <source>
        <dbReference type="RuleBase" id="RU003512"/>
    </source>
</evidence>
<dbReference type="InterPro" id="IPR006127">
    <property type="entry name" value="ZnuA-like"/>
</dbReference>
<keyword evidence="4" id="KW-0479">Metal-binding</keyword>
<evidence type="ECO:0000313" key="10">
    <source>
        <dbReference type="Proteomes" id="UP001595848"/>
    </source>
</evidence>
<dbReference type="Pfam" id="PF01297">
    <property type="entry name" value="ZnuA"/>
    <property type="match status" value="1"/>
</dbReference>
<protein>
    <submittedName>
        <fullName evidence="9">Metal ABC transporter substrate-binding protein</fullName>
    </submittedName>
</protein>
<dbReference type="Gene3D" id="3.40.50.1980">
    <property type="entry name" value="Nitrogenase molybdenum iron protein domain"/>
    <property type="match status" value="2"/>
</dbReference>
<dbReference type="PRINTS" id="PR00691">
    <property type="entry name" value="ADHESINB"/>
</dbReference>
<comment type="subcellular location">
    <subcellularLocation>
        <location evidence="1">Cell envelope</location>
    </subcellularLocation>
</comment>
<keyword evidence="3 6" id="KW-0813">Transport</keyword>
<dbReference type="SUPFAM" id="SSF53807">
    <property type="entry name" value="Helical backbone' metal receptor"/>
    <property type="match status" value="1"/>
</dbReference>
<reference evidence="10" key="1">
    <citation type="journal article" date="2019" name="Int. J. Syst. Evol. Microbiol.">
        <title>The Global Catalogue of Microorganisms (GCM) 10K type strain sequencing project: providing services to taxonomists for standard genome sequencing and annotation.</title>
        <authorList>
            <consortium name="The Broad Institute Genomics Platform"/>
            <consortium name="The Broad Institute Genome Sequencing Center for Infectious Disease"/>
            <person name="Wu L."/>
            <person name="Ma J."/>
        </authorList>
    </citation>
    <scope>NUCLEOTIDE SEQUENCE [LARGE SCALE GENOMIC DNA]</scope>
    <source>
        <strain evidence="10">LMG 24813</strain>
    </source>
</reference>
<dbReference type="InterPro" id="IPR006128">
    <property type="entry name" value="Lipoprotein_PsaA-like"/>
</dbReference>
<comment type="caution">
    <text evidence="9">The sequence shown here is derived from an EMBL/GenBank/DDBJ whole genome shotgun (WGS) entry which is preliminary data.</text>
</comment>
<proteinExistence type="inferred from homology"/>
<keyword evidence="10" id="KW-1185">Reference proteome</keyword>